<reference evidence="1 2" key="1">
    <citation type="submission" date="2020-05" db="EMBL/GenBank/DDBJ databases">
        <title>Whole genome shotgun sequence of Streptomyces microflavus NBRC 13062.</title>
        <authorList>
            <person name="Komaki H."/>
            <person name="Tamura T."/>
        </authorList>
    </citation>
    <scope>NUCLEOTIDE SEQUENCE [LARGE SCALE GENOMIC DNA]</scope>
    <source>
        <strain evidence="1 2">NBRC 13062</strain>
    </source>
</reference>
<evidence type="ECO:0000313" key="2">
    <source>
        <dbReference type="Proteomes" id="UP000498740"/>
    </source>
</evidence>
<evidence type="ECO:0000313" key="1">
    <source>
        <dbReference type="EMBL" id="GFN09262.1"/>
    </source>
</evidence>
<gene>
    <name evidence="1" type="ORF">Smic_78180</name>
</gene>
<accession>A0A7J0D3F7</accession>
<comment type="caution">
    <text evidence="1">The sequence shown here is derived from an EMBL/GenBank/DDBJ whole genome shotgun (WGS) entry which is preliminary data.</text>
</comment>
<name>A0A7J0D3F7_STRMI</name>
<dbReference type="Proteomes" id="UP000498740">
    <property type="component" value="Unassembled WGS sequence"/>
</dbReference>
<dbReference type="AlphaFoldDB" id="A0A7J0D3F7"/>
<organism evidence="1 2">
    <name type="scientific">Streptomyces microflavus</name>
    <name type="common">Streptomyces lipmanii</name>
    <dbReference type="NCBI Taxonomy" id="1919"/>
    <lineage>
        <taxon>Bacteria</taxon>
        <taxon>Bacillati</taxon>
        <taxon>Actinomycetota</taxon>
        <taxon>Actinomycetes</taxon>
        <taxon>Kitasatosporales</taxon>
        <taxon>Streptomycetaceae</taxon>
        <taxon>Streptomyces</taxon>
    </lineage>
</organism>
<sequence length="108" mass="11778">MSSSPDPPAPTRLTPWEPEVLEAVRATPAPLYAVAYPLPDGGWQVSLLEGEGGLRDAFAATDLEAADVALQERGYLSLASAMRRDWEKLFPVKARQERGTPVFRDPGE</sequence>
<dbReference type="EMBL" id="BLWD01000002">
    <property type="protein sequence ID" value="GFN09262.1"/>
    <property type="molecule type" value="Genomic_DNA"/>
</dbReference>
<dbReference type="RefSeq" id="WP_234316201.1">
    <property type="nucleotide sequence ID" value="NZ_CP108588.1"/>
</dbReference>
<proteinExistence type="predicted"/>
<protein>
    <submittedName>
        <fullName evidence="1">Uncharacterized protein</fullName>
    </submittedName>
</protein>